<keyword evidence="2" id="KW-1185">Reference proteome</keyword>
<dbReference type="AlphaFoldDB" id="A0A0K2GDY9"/>
<dbReference type="STRING" id="42253.NITMOv2_2753"/>
<protein>
    <submittedName>
        <fullName evidence="1">Uncharacterized protein</fullName>
    </submittedName>
</protein>
<evidence type="ECO:0000313" key="2">
    <source>
        <dbReference type="Proteomes" id="UP000069205"/>
    </source>
</evidence>
<dbReference type="Proteomes" id="UP000069205">
    <property type="component" value="Chromosome"/>
</dbReference>
<name>A0A0K2GDY9_NITMO</name>
<dbReference type="PATRIC" id="fig|42253.5.peg.2724"/>
<reference evidence="1 2" key="1">
    <citation type="journal article" date="2015" name="Proc. Natl. Acad. Sci. U.S.A.">
        <title>Expanded metabolic versatility of ubiquitous nitrite-oxidizing bacteria from the genus Nitrospira.</title>
        <authorList>
            <person name="Koch H."/>
            <person name="Lucker S."/>
            <person name="Albertsen M."/>
            <person name="Kitzinger K."/>
            <person name="Herbold C."/>
            <person name="Spieck E."/>
            <person name="Nielsen P.H."/>
            <person name="Wagner M."/>
            <person name="Daims H."/>
        </authorList>
    </citation>
    <scope>NUCLEOTIDE SEQUENCE [LARGE SCALE GENOMIC DNA]</scope>
    <source>
        <strain evidence="1 2">NSP M-1</strain>
    </source>
</reference>
<accession>A0A0K2GDY9</accession>
<dbReference type="EMBL" id="CP011801">
    <property type="protein sequence ID" value="ALA59163.1"/>
    <property type="molecule type" value="Genomic_DNA"/>
</dbReference>
<proteinExistence type="predicted"/>
<dbReference type="RefSeq" id="WP_053380233.1">
    <property type="nucleotide sequence ID" value="NZ_CP011801.1"/>
</dbReference>
<evidence type="ECO:0000313" key="1">
    <source>
        <dbReference type="EMBL" id="ALA59163.1"/>
    </source>
</evidence>
<sequence>MHLFQRFTGFGPQAVALVLALLGAPLFVTSASAYSGGFYDDGLYDDDWYFDYYDSGYGYYEGTGYSGNPELSRTYDDDDQYDATQLYDDAGDSGFFDV</sequence>
<gene>
    <name evidence="1" type="ORF">NITMOv2_2753</name>
</gene>
<organism evidence="1 2">
    <name type="scientific">Nitrospira moscoviensis</name>
    <dbReference type="NCBI Taxonomy" id="42253"/>
    <lineage>
        <taxon>Bacteria</taxon>
        <taxon>Pseudomonadati</taxon>
        <taxon>Nitrospirota</taxon>
        <taxon>Nitrospiria</taxon>
        <taxon>Nitrospirales</taxon>
        <taxon>Nitrospiraceae</taxon>
        <taxon>Nitrospira</taxon>
    </lineage>
</organism>
<dbReference type="KEGG" id="nmv:NITMOv2_2753"/>